<proteinExistence type="inferred from homology"/>
<dbReference type="Gene3D" id="3.40.50.720">
    <property type="entry name" value="NAD(P)-binding Rossmann-like Domain"/>
    <property type="match status" value="1"/>
</dbReference>
<dbReference type="Pfam" id="PF01370">
    <property type="entry name" value="Epimerase"/>
    <property type="match status" value="1"/>
</dbReference>
<dbReference type="InterPro" id="IPR001509">
    <property type="entry name" value="Epimerase_deHydtase"/>
</dbReference>
<dbReference type="InterPro" id="IPR036291">
    <property type="entry name" value="NAD(P)-bd_dom_sf"/>
</dbReference>
<evidence type="ECO:0000256" key="1">
    <source>
        <dbReference type="ARBA" id="ARBA00005125"/>
    </source>
</evidence>
<keyword evidence="5" id="KW-1185">Reference proteome</keyword>
<evidence type="ECO:0000259" key="3">
    <source>
        <dbReference type="Pfam" id="PF01370"/>
    </source>
</evidence>
<reference evidence="4 5" key="1">
    <citation type="submission" date="2024-02" db="EMBL/GenBank/DDBJ databases">
        <title>Genome analysis and characterization of Microbaculum marinisediminis sp. nov., isolated from marine sediment.</title>
        <authorList>
            <person name="Du Z.-J."/>
            <person name="Ye Y.-Q."/>
            <person name="Zhang Z.-R."/>
            <person name="Yuan S.-M."/>
            <person name="Zhang X.-Y."/>
        </authorList>
    </citation>
    <scope>NUCLEOTIDE SEQUENCE [LARGE SCALE GENOMIC DNA]</scope>
    <source>
        <strain evidence="4 5">SDUM1044001</strain>
    </source>
</reference>
<dbReference type="RefSeq" id="WP_340330191.1">
    <property type="nucleotide sequence ID" value="NZ_JAZHOF010000005.1"/>
</dbReference>
<dbReference type="EMBL" id="JAZHOF010000005">
    <property type="protein sequence ID" value="MEJ8572491.1"/>
    <property type="molecule type" value="Genomic_DNA"/>
</dbReference>
<dbReference type="PANTHER" id="PTHR43000">
    <property type="entry name" value="DTDP-D-GLUCOSE 4,6-DEHYDRATASE-RELATED"/>
    <property type="match status" value="1"/>
</dbReference>
<sequence>MTSRILITGAGGFIGRHCLAPLVDSGAEVHAVGRSVPDRTSDAGAGVRWHRLDLLDDGARARLVEEVRPDMIVHFAWNVEHGRFWTTPQNLAWAGATLDMLRRAAETGLRRFVGLGTCYEYAPQTTDDCNEATTPIEPFKLYGTAKDGTRRIVAEFARETGLSWAWGRFFLLYGPGETPTRLVPQVARKLIAGEPAPIGAAARPRDFMDSRDAGAATAALALSAVEGPVNIASGRASSVREVAETLGRLAGRPELIQVGGYPDRDEPERIVADVGRLTGEVGFTAIRPLEQGLAEALDWWRENPS</sequence>
<protein>
    <submittedName>
        <fullName evidence="4">NAD(P)-dependent oxidoreductase</fullName>
    </submittedName>
</protein>
<gene>
    <name evidence="4" type="ORF">V3328_13455</name>
</gene>
<comment type="pathway">
    <text evidence="1">Bacterial outer membrane biogenesis; LPS O-antigen biosynthesis.</text>
</comment>
<feature type="domain" description="NAD-dependent epimerase/dehydratase" evidence="3">
    <location>
        <begin position="5"/>
        <end position="226"/>
    </location>
</feature>
<name>A0AAW9RRS1_9HYPH</name>
<comment type="caution">
    <text evidence="4">The sequence shown here is derived from an EMBL/GenBank/DDBJ whole genome shotgun (WGS) entry which is preliminary data.</text>
</comment>
<evidence type="ECO:0000313" key="4">
    <source>
        <dbReference type="EMBL" id="MEJ8572491.1"/>
    </source>
</evidence>
<accession>A0AAW9RRS1</accession>
<dbReference type="Proteomes" id="UP001378188">
    <property type="component" value="Unassembled WGS sequence"/>
</dbReference>
<evidence type="ECO:0000313" key="5">
    <source>
        <dbReference type="Proteomes" id="UP001378188"/>
    </source>
</evidence>
<comment type="similarity">
    <text evidence="2">Belongs to the NAD(P)-dependent epimerase/dehydratase family.</text>
</comment>
<dbReference type="AlphaFoldDB" id="A0AAW9RRS1"/>
<organism evidence="4 5">
    <name type="scientific">Microbaculum marinum</name>
    <dbReference type="NCBI Taxonomy" id="1764581"/>
    <lineage>
        <taxon>Bacteria</taxon>
        <taxon>Pseudomonadati</taxon>
        <taxon>Pseudomonadota</taxon>
        <taxon>Alphaproteobacteria</taxon>
        <taxon>Hyphomicrobiales</taxon>
        <taxon>Tepidamorphaceae</taxon>
        <taxon>Microbaculum</taxon>
    </lineage>
</organism>
<dbReference type="SUPFAM" id="SSF51735">
    <property type="entry name" value="NAD(P)-binding Rossmann-fold domains"/>
    <property type="match status" value="1"/>
</dbReference>
<evidence type="ECO:0000256" key="2">
    <source>
        <dbReference type="ARBA" id="ARBA00007637"/>
    </source>
</evidence>